<evidence type="ECO:0000256" key="2">
    <source>
        <dbReference type="ARBA" id="ARBA00005925"/>
    </source>
</evidence>
<dbReference type="Ensembl" id="ENSCLMT00005032825.1">
    <property type="protein sequence ID" value="ENSCLMP00005031465.1"/>
    <property type="gene ID" value="ENSCLMG00005015209.1"/>
</dbReference>
<evidence type="ECO:0000256" key="13">
    <source>
        <dbReference type="SAM" id="SignalP"/>
    </source>
</evidence>
<keyword evidence="11" id="KW-0393">Immunoglobulin domain</keyword>
<evidence type="ECO:0000256" key="10">
    <source>
        <dbReference type="ARBA" id="ARBA00023180"/>
    </source>
</evidence>
<dbReference type="AlphaFoldDB" id="A0A8C2ZQP7"/>
<dbReference type="RefSeq" id="XP_034395750.1">
    <property type="nucleotide sequence ID" value="XM_034539859.1"/>
</dbReference>
<dbReference type="InterPro" id="IPR013098">
    <property type="entry name" value="Ig_I-set"/>
</dbReference>
<dbReference type="InterPro" id="IPR047012">
    <property type="entry name" value="ICAM_VCAM"/>
</dbReference>
<feature type="transmembrane region" description="Helical" evidence="12">
    <location>
        <begin position="766"/>
        <end position="786"/>
    </location>
</feature>
<dbReference type="InterPro" id="IPR013783">
    <property type="entry name" value="Ig-like_fold"/>
</dbReference>
<evidence type="ECO:0000256" key="11">
    <source>
        <dbReference type="ARBA" id="ARBA00023319"/>
    </source>
</evidence>
<evidence type="ECO:0000256" key="6">
    <source>
        <dbReference type="ARBA" id="ARBA00022889"/>
    </source>
</evidence>
<dbReference type="GO" id="GO:0005178">
    <property type="term" value="F:integrin binding"/>
    <property type="evidence" value="ECO:0007669"/>
    <property type="project" value="InterPro"/>
</dbReference>
<keyword evidence="3 12" id="KW-0812">Transmembrane</keyword>
<evidence type="ECO:0000256" key="3">
    <source>
        <dbReference type="ARBA" id="ARBA00022692"/>
    </source>
</evidence>
<feature type="domain" description="Ig-like" evidence="14">
    <location>
        <begin position="669"/>
        <end position="751"/>
    </location>
</feature>
<keyword evidence="4 13" id="KW-0732">Signal</keyword>
<dbReference type="Pfam" id="PF07679">
    <property type="entry name" value="I-set"/>
    <property type="match status" value="1"/>
</dbReference>
<dbReference type="InterPro" id="IPR003599">
    <property type="entry name" value="Ig_sub"/>
</dbReference>
<name>A0A8C2ZQP7_CYCLU</name>
<feature type="signal peptide" evidence="13">
    <location>
        <begin position="1"/>
        <end position="24"/>
    </location>
</feature>
<evidence type="ECO:0000259" key="14">
    <source>
        <dbReference type="PROSITE" id="PS50835"/>
    </source>
</evidence>
<keyword evidence="16" id="KW-1185">Reference proteome</keyword>
<dbReference type="Pfam" id="PF13927">
    <property type="entry name" value="Ig_3"/>
    <property type="match status" value="1"/>
</dbReference>
<sequence length="817" mass="89991">MLTASMLPLRMLGLLMLLSALCDADSSCPTELILDPPEVLAEYGKSVMVNCTNEEDIYDGIYWKVGDKDSPVEFVNSVSQSLPLLDWNVTAQCKIKLNSTHECSKDLEITLYKNPEAVNLFPTKHVAAVEGKPYELQCDVDEVAPVQHLIVRWYRGNETIKTDYSTQPNATKRIASESFTLAANFSRGENGTRFRCEARLDFGQRGSRPPVISNAHTVSVHYAPELKNKTEDVSVNEGDYITLDCGAEGYPAPAFNWSRDGVNLLETTNDLNVTLATSAIYDCTATNYLGNVTKQIHVHAKKTNIMEAPAAMTTPEPSTSRSCPLVLTPAKIAVRFGDPASVNCSTSATEFLQIGWEAISGGMTSKEAVVTWTVEKVKDWDTKPLCYIDVNDGQCSIILDITLYKTPDSVSVSASDRGPMVEGTEYRLQCDITNVAPVQKLKLTWYRGGETVHTQMFNDTRKTPGNVSSTLRVTPARDHNGVLFRCEAELRLGLNGSERVPNVTSSSYMAVVHYKPLVKSCPVSYAGVEHEFSIDRLSCEADGNPPPTIQWYHEEELINASKPLTRTQSGEYTAKITNSLGSSNFSVLISIEYGPSFTCAAHPEVKEDDTFQCEADGIPKPVVTWFKRGQEVAAPRRWTKSDHGTYSLQAANKHGQATHELHVVVLYAPVFGGSYSAEVDVILGKNVTFNCVADGHPPPEIKWSYSSEVNVTEATKGRQKSISVTRATSTDAGVYICDATNKVGVSRRTVTLVVKDRPKQKAMMTIWWVLIVLAILLILILIIFCYRWKKQGQYTFIPEEANNCGSGIPLTPQANGV</sequence>
<feature type="domain" description="Ig-like" evidence="14">
    <location>
        <begin position="595"/>
        <end position="664"/>
    </location>
</feature>
<keyword evidence="10" id="KW-0325">Glycoprotein</keyword>
<evidence type="ECO:0000313" key="15">
    <source>
        <dbReference type="Ensembl" id="ENSCLMP00005031465.1"/>
    </source>
</evidence>
<feature type="domain" description="Ig-like" evidence="14">
    <location>
        <begin position="407"/>
        <end position="504"/>
    </location>
</feature>
<dbReference type="GO" id="GO:0016020">
    <property type="term" value="C:membrane"/>
    <property type="evidence" value="ECO:0007669"/>
    <property type="project" value="UniProtKB-SubCell"/>
</dbReference>
<accession>A0A8C2ZQP7</accession>
<dbReference type="PRINTS" id="PR01472">
    <property type="entry name" value="ICAMVCAM1"/>
</dbReference>
<dbReference type="InterPro" id="IPR036179">
    <property type="entry name" value="Ig-like_dom_sf"/>
</dbReference>
<feature type="domain" description="Ig-like" evidence="14">
    <location>
        <begin position="115"/>
        <end position="213"/>
    </location>
</feature>
<dbReference type="GO" id="GO:0098609">
    <property type="term" value="P:cell-cell adhesion"/>
    <property type="evidence" value="ECO:0007669"/>
    <property type="project" value="InterPro"/>
</dbReference>
<dbReference type="PANTHER" id="PTHR13771:SF9">
    <property type="entry name" value="INTERCELLULAR ADHESION MOLECULE 5"/>
    <property type="match status" value="1"/>
</dbReference>
<protein>
    <recommendedName>
        <fullName evidence="14">Ig-like domain-containing protein</fullName>
    </recommendedName>
</protein>
<dbReference type="CTD" id="7087"/>
<evidence type="ECO:0000256" key="4">
    <source>
        <dbReference type="ARBA" id="ARBA00022729"/>
    </source>
</evidence>
<evidence type="ECO:0000256" key="5">
    <source>
        <dbReference type="ARBA" id="ARBA00022737"/>
    </source>
</evidence>
<dbReference type="Pfam" id="PF08205">
    <property type="entry name" value="C2-set_2"/>
    <property type="match status" value="1"/>
</dbReference>
<keyword evidence="6" id="KW-0130">Cell adhesion</keyword>
<evidence type="ECO:0000256" key="9">
    <source>
        <dbReference type="ARBA" id="ARBA00023157"/>
    </source>
</evidence>
<evidence type="ECO:0000256" key="7">
    <source>
        <dbReference type="ARBA" id="ARBA00022989"/>
    </source>
</evidence>
<gene>
    <name evidence="15" type="primary">icam5</name>
</gene>
<keyword evidence="7 12" id="KW-1133">Transmembrane helix</keyword>
<dbReference type="InterPro" id="IPR003987">
    <property type="entry name" value="ICAM_VCAM_N"/>
</dbReference>
<dbReference type="PROSITE" id="PS50835">
    <property type="entry name" value="IG_LIKE"/>
    <property type="match status" value="6"/>
</dbReference>
<reference evidence="15" key="2">
    <citation type="submission" date="2025-09" db="UniProtKB">
        <authorList>
            <consortium name="Ensembl"/>
        </authorList>
    </citation>
    <scope>IDENTIFICATION</scope>
</reference>
<evidence type="ECO:0000256" key="8">
    <source>
        <dbReference type="ARBA" id="ARBA00023136"/>
    </source>
</evidence>
<feature type="chain" id="PRO_5034745100" description="Ig-like domain-containing protein" evidence="13">
    <location>
        <begin position="25"/>
        <end position="817"/>
    </location>
</feature>
<dbReference type="KEGG" id="clum:117735321"/>
<evidence type="ECO:0000313" key="16">
    <source>
        <dbReference type="Proteomes" id="UP000694565"/>
    </source>
</evidence>
<dbReference type="InterPro" id="IPR013162">
    <property type="entry name" value="CD80_C2-set"/>
</dbReference>
<comment type="subcellular location">
    <subcellularLocation>
        <location evidence="1">Membrane</location>
        <topology evidence="1">Single-pass type I membrane protein</topology>
    </subcellularLocation>
</comment>
<dbReference type="GeneTree" id="ENSGT00940000159005"/>
<dbReference type="InterPro" id="IPR007110">
    <property type="entry name" value="Ig-like_dom"/>
</dbReference>
<dbReference type="PANTHER" id="PTHR13771">
    <property type="entry name" value="INTERCELLULAR ADHESION MOLECULE"/>
    <property type="match status" value="1"/>
</dbReference>
<dbReference type="InterPro" id="IPR013768">
    <property type="entry name" value="ICAM_N"/>
</dbReference>
<feature type="domain" description="Ig-like" evidence="14">
    <location>
        <begin position="516"/>
        <end position="590"/>
    </location>
</feature>
<feature type="domain" description="Ig-like" evidence="14">
    <location>
        <begin position="224"/>
        <end position="299"/>
    </location>
</feature>
<comment type="similarity">
    <text evidence="2">Belongs to the immunoglobulin superfamily. ICAM family.</text>
</comment>
<dbReference type="Proteomes" id="UP000694565">
    <property type="component" value="Unplaced"/>
</dbReference>
<dbReference type="SMART" id="SM00408">
    <property type="entry name" value="IGc2"/>
    <property type="match status" value="4"/>
</dbReference>
<dbReference type="SUPFAM" id="SSF48726">
    <property type="entry name" value="Immunoglobulin"/>
    <property type="match status" value="7"/>
</dbReference>
<organism evidence="15 16">
    <name type="scientific">Cyclopterus lumpus</name>
    <name type="common">Lumpsucker</name>
    <dbReference type="NCBI Taxonomy" id="8103"/>
    <lineage>
        <taxon>Eukaryota</taxon>
        <taxon>Metazoa</taxon>
        <taxon>Chordata</taxon>
        <taxon>Craniata</taxon>
        <taxon>Vertebrata</taxon>
        <taxon>Euteleostomi</taxon>
        <taxon>Actinopterygii</taxon>
        <taxon>Neopterygii</taxon>
        <taxon>Teleostei</taxon>
        <taxon>Neoteleostei</taxon>
        <taxon>Acanthomorphata</taxon>
        <taxon>Eupercaria</taxon>
        <taxon>Perciformes</taxon>
        <taxon>Cottioidei</taxon>
        <taxon>Cottales</taxon>
        <taxon>Cyclopteridae</taxon>
        <taxon>Cyclopterus</taxon>
    </lineage>
</organism>
<evidence type="ECO:0000256" key="1">
    <source>
        <dbReference type="ARBA" id="ARBA00004479"/>
    </source>
</evidence>
<dbReference type="InterPro" id="IPR003598">
    <property type="entry name" value="Ig_sub2"/>
</dbReference>
<dbReference type="Gene3D" id="2.60.40.10">
    <property type="entry name" value="Immunoglobulins"/>
    <property type="match status" value="8"/>
</dbReference>
<proteinExistence type="inferred from homology"/>
<dbReference type="GeneID" id="117735321"/>
<evidence type="ECO:0000256" key="12">
    <source>
        <dbReference type="SAM" id="Phobius"/>
    </source>
</evidence>
<keyword evidence="8 12" id="KW-0472">Membrane</keyword>
<dbReference type="SMART" id="SM00409">
    <property type="entry name" value="IG"/>
    <property type="match status" value="5"/>
</dbReference>
<keyword evidence="9" id="KW-1015">Disulfide bond</keyword>
<dbReference type="OrthoDB" id="5843397at2759"/>
<keyword evidence="5" id="KW-0677">Repeat</keyword>
<dbReference type="Pfam" id="PF03921">
    <property type="entry name" value="ICAM_N"/>
    <property type="match status" value="1"/>
</dbReference>
<reference evidence="15" key="1">
    <citation type="submission" date="2025-08" db="UniProtKB">
        <authorList>
            <consortium name="Ensembl"/>
        </authorList>
    </citation>
    <scope>IDENTIFICATION</scope>
</reference>